<sequence length="849" mass="88589">MSAGEPVIAVSNETSESERVDASAVPPSEHSVVKDVSTIGDSSPAGPVTELPAETAQTASDDTLFILSKHDTNIPNSTPTDLNGPVDGVEVTPFVNEPDNTIIPVEIRKVDDADKVAEDKAPIDHGVNGDVEGTTPGGSDLDPADQTLVEDLSQDADTSVTQEIVDVPVKILDADAEKIVVEEDEGDKVTEPVAEDVVPDVAPVPEVKESISAPVEETPAPAEPGPKVESRFESLDAEPPIVKPVEVDATDPGEVELAVDLGKDEPTASEEPAVEEIEVVSVPVPPLDEPVVDSVESKPAEAANDISPVTEDAPEEPVPTSTKLVVVDLDAAEEAEQDAAELEVAPEHIDTVLVIKDDPEHIPEEPANIKDPVAEPEVAPTVGTKDEEITPTTESAPESGIQEPMIEDLNEARKVEGHATEIEIAPVVAGSHVEEEPADHPAVEIAEVPPVIKEDTPLPAANGHGHEELVESIEEIPAVGVAEVPPKVGDVSSKAETVEPEPARDAEVAGLEDLEEVDVTPIPTLPASEHAVEPVEKEGAPAIDSVESVTPNVVTEEKFTGDEPGVSPPEAQEEPTPDVASSAEEPEPPLEVTEQEVPAPVVSKPIVEPAAEDEPASGVLEPEVPASELALGEVPPVNSEPVTEPQAEAIDPPAPVPSEEKVSIDEAKPEEASPAVSEPAEAIQGVPTPNIPQETKQVEGCWTPSYSVSSQGGLDSALPADEEVVDPTPAPEPLVEEPAADSAPTPEIVIPEGPVVAKPESVADNVQKSPPWTPSYSTTAQGSSPRLESQAILENEPESVLAESEDISSAIQDAEPEPTGTEPAVEELTPQIVSSAEVGNEVYALFHTD</sequence>
<proteinExistence type="predicted"/>
<evidence type="ECO:0000313" key="1">
    <source>
        <dbReference type="EMBL" id="KAF9645103.1"/>
    </source>
</evidence>
<name>A0ACB6Z655_THEGA</name>
<evidence type="ECO:0000313" key="2">
    <source>
        <dbReference type="Proteomes" id="UP000886501"/>
    </source>
</evidence>
<reference evidence="1" key="1">
    <citation type="submission" date="2019-10" db="EMBL/GenBank/DDBJ databases">
        <authorList>
            <consortium name="DOE Joint Genome Institute"/>
            <person name="Kuo A."/>
            <person name="Miyauchi S."/>
            <person name="Kiss E."/>
            <person name="Drula E."/>
            <person name="Kohler A."/>
            <person name="Sanchez-Garcia M."/>
            <person name="Andreopoulos B."/>
            <person name="Barry K.W."/>
            <person name="Bonito G."/>
            <person name="Buee M."/>
            <person name="Carver A."/>
            <person name="Chen C."/>
            <person name="Cichocki N."/>
            <person name="Clum A."/>
            <person name="Culley D."/>
            <person name="Crous P.W."/>
            <person name="Fauchery L."/>
            <person name="Girlanda M."/>
            <person name="Hayes R."/>
            <person name="Keri Z."/>
            <person name="Labutti K."/>
            <person name="Lipzen A."/>
            <person name="Lombard V."/>
            <person name="Magnuson J."/>
            <person name="Maillard F."/>
            <person name="Morin E."/>
            <person name="Murat C."/>
            <person name="Nolan M."/>
            <person name="Ohm R."/>
            <person name="Pangilinan J."/>
            <person name="Pereira M."/>
            <person name="Perotto S."/>
            <person name="Peter M."/>
            <person name="Riley R."/>
            <person name="Sitrit Y."/>
            <person name="Stielow B."/>
            <person name="Szollosi G."/>
            <person name="Zifcakova L."/>
            <person name="Stursova M."/>
            <person name="Spatafora J.W."/>
            <person name="Tedersoo L."/>
            <person name="Vaario L.-M."/>
            <person name="Yamada A."/>
            <person name="Yan M."/>
            <person name="Wang P."/>
            <person name="Xu J."/>
            <person name="Bruns T."/>
            <person name="Baldrian P."/>
            <person name="Vilgalys R."/>
            <person name="Henrissat B."/>
            <person name="Grigoriev I.V."/>
            <person name="Hibbett D."/>
            <person name="Nagy L.G."/>
            <person name="Martin F.M."/>
        </authorList>
    </citation>
    <scope>NUCLEOTIDE SEQUENCE</scope>
    <source>
        <strain evidence="1">P2</strain>
    </source>
</reference>
<keyword evidence="2" id="KW-1185">Reference proteome</keyword>
<protein>
    <submittedName>
        <fullName evidence="1">Uncharacterized protein</fullName>
    </submittedName>
</protein>
<reference evidence="1" key="2">
    <citation type="journal article" date="2020" name="Nat. Commun.">
        <title>Large-scale genome sequencing of mycorrhizal fungi provides insights into the early evolution of symbiotic traits.</title>
        <authorList>
            <person name="Miyauchi S."/>
            <person name="Kiss E."/>
            <person name="Kuo A."/>
            <person name="Drula E."/>
            <person name="Kohler A."/>
            <person name="Sanchez-Garcia M."/>
            <person name="Morin E."/>
            <person name="Andreopoulos B."/>
            <person name="Barry K.W."/>
            <person name="Bonito G."/>
            <person name="Buee M."/>
            <person name="Carver A."/>
            <person name="Chen C."/>
            <person name="Cichocki N."/>
            <person name="Clum A."/>
            <person name="Culley D."/>
            <person name="Crous P.W."/>
            <person name="Fauchery L."/>
            <person name="Girlanda M."/>
            <person name="Hayes R.D."/>
            <person name="Keri Z."/>
            <person name="LaButti K."/>
            <person name="Lipzen A."/>
            <person name="Lombard V."/>
            <person name="Magnuson J."/>
            <person name="Maillard F."/>
            <person name="Murat C."/>
            <person name="Nolan M."/>
            <person name="Ohm R.A."/>
            <person name="Pangilinan J."/>
            <person name="Pereira M.F."/>
            <person name="Perotto S."/>
            <person name="Peter M."/>
            <person name="Pfister S."/>
            <person name="Riley R."/>
            <person name="Sitrit Y."/>
            <person name="Stielow J.B."/>
            <person name="Szollosi G."/>
            <person name="Zifcakova L."/>
            <person name="Stursova M."/>
            <person name="Spatafora J.W."/>
            <person name="Tedersoo L."/>
            <person name="Vaario L.M."/>
            <person name="Yamada A."/>
            <person name="Yan M."/>
            <person name="Wang P."/>
            <person name="Xu J."/>
            <person name="Bruns T."/>
            <person name="Baldrian P."/>
            <person name="Vilgalys R."/>
            <person name="Dunand C."/>
            <person name="Henrissat B."/>
            <person name="Grigoriev I.V."/>
            <person name="Hibbett D."/>
            <person name="Nagy L.G."/>
            <person name="Martin F.M."/>
        </authorList>
    </citation>
    <scope>NUCLEOTIDE SEQUENCE</scope>
    <source>
        <strain evidence="1">P2</strain>
    </source>
</reference>
<dbReference type="EMBL" id="MU118104">
    <property type="protein sequence ID" value="KAF9645103.1"/>
    <property type="molecule type" value="Genomic_DNA"/>
</dbReference>
<dbReference type="Proteomes" id="UP000886501">
    <property type="component" value="Unassembled WGS sequence"/>
</dbReference>
<accession>A0ACB6Z655</accession>
<comment type="caution">
    <text evidence="1">The sequence shown here is derived from an EMBL/GenBank/DDBJ whole genome shotgun (WGS) entry which is preliminary data.</text>
</comment>
<gene>
    <name evidence="1" type="ORF">BDM02DRAFT_704211</name>
</gene>
<organism evidence="1 2">
    <name type="scientific">Thelephora ganbajun</name>
    <name type="common">Ganba fungus</name>
    <dbReference type="NCBI Taxonomy" id="370292"/>
    <lineage>
        <taxon>Eukaryota</taxon>
        <taxon>Fungi</taxon>
        <taxon>Dikarya</taxon>
        <taxon>Basidiomycota</taxon>
        <taxon>Agaricomycotina</taxon>
        <taxon>Agaricomycetes</taxon>
        <taxon>Thelephorales</taxon>
        <taxon>Thelephoraceae</taxon>
        <taxon>Thelephora</taxon>
    </lineage>
</organism>